<comment type="caution">
    <text evidence="1">The sequence shown here is derived from an EMBL/GenBank/DDBJ whole genome shotgun (WGS) entry which is preliminary data.</text>
</comment>
<reference evidence="1 2" key="1">
    <citation type="submission" date="2013-08" db="EMBL/GenBank/DDBJ databases">
        <title>The genome sequence of Knoellia subterranea.</title>
        <authorList>
            <person name="Zhu W."/>
            <person name="Wang G."/>
        </authorList>
    </citation>
    <scope>NUCLEOTIDE SEQUENCE [LARGE SCALE GENOMIC DNA]</scope>
    <source>
        <strain evidence="1 2">KCTC 19937</strain>
    </source>
</reference>
<evidence type="ECO:0000313" key="1">
    <source>
        <dbReference type="EMBL" id="KGN36919.1"/>
    </source>
</evidence>
<dbReference type="EMBL" id="AVPK01000007">
    <property type="protein sequence ID" value="KGN36919.1"/>
    <property type="molecule type" value="Genomic_DNA"/>
</dbReference>
<sequence>MHHANHFYGHAAIMARWAGLSEAPAIRGYLQHGWNLHDGFAVGTAFAPGYPKFVWTEVVARRARAAGLNHVEVVSSPWHYLLLQEPEPESDQEESDTTREGTIVYPFHGWEGQLIQGSHDAYARELRETEGDAPITMCLYWNDFEHAPTREIYERHGFRVISHGRRGFMGVGHDTEFLYRQLGELRRHRRVVSNRLGSALFYGASVGAEIGVYGDPMVLGNDHAVLGGMAKQLRLFPELHQLAVPREVAERAAREELGLDITLSPAEVRETFGWVDED</sequence>
<dbReference type="eggNOG" id="COG1216">
    <property type="taxonomic scope" value="Bacteria"/>
</dbReference>
<accession>A0A0A0JJG8</accession>
<dbReference type="OrthoDB" id="4858593at2"/>
<name>A0A0A0JJG8_9MICO</name>
<gene>
    <name evidence="1" type="ORF">N803_16015</name>
</gene>
<protein>
    <submittedName>
        <fullName evidence="1">Uncharacterized protein</fullName>
    </submittedName>
</protein>
<organism evidence="1 2">
    <name type="scientific">Knoellia subterranea KCTC 19937</name>
    <dbReference type="NCBI Taxonomy" id="1385521"/>
    <lineage>
        <taxon>Bacteria</taxon>
        <taxon>Bacillati</taxon>
        <taxon>Actinomycetota</taxon>
        <taxon>Actinomycetes</taxon>
        <taxon>Micrococcales</taxon>
        <taxon>Intrasporangiaceae</taxon>
        <taxon>Knoellia</taxon>
    </lineage>
</organism>
<dbReference type="STRING" id="1385521.N803_16015"/>
<dbReference type="RefSeq" id="WP_035905816.1">
    <property type="nucleotide sequence ID" value="NZ_AVPK01000007.1"/>
</dbReference>
<dbReference type="AlphaFoldDB" id="A0A0A0JJG8"/>
<dbReference type="Proteomes" id="UP000030011">
    <property type="component" value="Unassembled WGS sequence"/>
</dbReference>
<keyword evidence="2" id="KW-1185">Reference proteome</keyword>
<evidence type="ECO:0000313" key="2">
    <source>
        <dbReference type="Proteomes" id="UP000030011"/>
    </source>
</evidence>
<proteinExistence type="predicted"/>